<name>A0A9N8LSB0_9BASI</name>
<gene>
    <name evidence="1" type="ORF">JKILLFL_G316</name>
</gene>
<dbReference type="AlphaFoldDB" id="A0A9N8LSB0"/>
<reference evidence="1 2" key="1">
    <citation type="submission" date="2020-10" db="EMBL/GenBank/DDBJ databases">
        <authorList>
            <person name="Sedaghatjoo S."/>
        </authorList>
    </citation>
    <scope>NUCLEOTIDE SEQUENCE [LARGE SCALE GENOMIC DNA]</scope>
    <source>
        <strain evidence="1 2">LLFL</strain>
    </source>
</reference>
<accession>A0A9N8LSB0</accession>
<comment type="caution">
    <text evidence="1">The sequence shown here is derived from an EMBL/GenBank/DDBJ whole genome shotgun (WGS) entry which is preliminary data.</text>
</comment>
<dbReference type="Proteomes" id="UP000836404">
    <property type="component" value="Unassembled WGS sequence"/>
</dbReference>
<protein>
    <submittedName>
        <fullName evidence="1">Uncharacterized protein</fullName>
    </submittedName>
</protein>
<evidence type="ECO:0000313" key="1">
    <source>
        <dbReference type="EMBL" id="CAD6928518.1"/>
    </source>
</evidence>
<proteinExistence type="predicted"/>
<sequence length="134" mass="14900">MIKKQVAKRKEISVQVEALSTKLASDTETVYLEAKQQADNLRSNHIQKMKTLKDSLTSQLDRLLDCLETIQDISATTEATILASGGARSFAAAALTEAIKLDMEELLYRAENLSQANAKTLREGGRWYHDVEDS</sequence>
<organism evidence="1 2">
    <name type="scientific">Tilletia laevis</name>
    <dbReference type="NCBI Taxonomy" id="157183"/>
    <lineage>
        <taxon>Eukaryota</taxon>
        <taxon>Fungi</taxon>
        <taxon>Dikarya</taxon>
        <taxon>Basidiomycota</taxon>
        <taxon>Ustilaginomycotina</taxon>
        <taxon>Exobasidiomycetes</taxon>
        <taxon>Tilletiales</taxon>
        <taxon>Tilletiaceae</taxon>
        <taxon>Tilletia</taxon>
    </lineage>
</organism>
<keyword evidence="2" id="KW-1185">Reference proteome</keyword>
<evidence type="ECO:0000313" key="2">
    <source>
        <dbReference type="Proteomes" id="UP000836404"/>
    </source>
</evidence>
<dbReference type="EMBL" id="CAJHJF010002644">
    <property type="protein sequence ID" value="CAD6928518.1"/>
    <property type="molecule type" value="Genomic_DNA"/>
</dbReference>